<dbReference type="EMBL" id="FOAB01000010">
    <property type="protein sequence ID" value="SEM18283.1"/>
    <property type="molecule type" value="Genomic_DNA"/>
</dbReference>
<dbReference type="InterPro" id="IPR045444">
    <property type="entry name" value="DUF6503"/>
</dbReference>
<keyword evidence="2" id="KW-1185">Reference proteome</keyword>
<organism evidence="1 2">
    <name type="scientific">Aquimarina amphilecti</name>
    <dbReference type="NCBI Taxonomy" id="1038014"/>
    <lineage>
        <taxon>Bacteria</taxon>
        <taxon>Pseudomonadati</taxon>
        <taxon>Bacteroidota</taxon>
        <taxon>Flavobacteriia</taxon>
        <taxon>Flavobacteriales</taxon>
        <taxon>Flavobacteriaceae</taxon>
        <taxon>Aquimarina</taxon>
    </lineage>
</organism>
<gene>
    <name evidence="1" type="ORF">SAMN04487910_4351</name>
</gene>
<protein>
    <submittedName>
        <fullName evidence="1">Uncharacterized protein</fullName>
    </submittedName>
</protein>
<dbReference type="Proteomes" id="UP000198521">
    <property type="component" value="Unassembled WGS sequence"/>
</dbReference>
<name>A0A1H7W9U3_AQUAM</name>
<sequence length="273" mass="31326">MKSNNYSMNTSTSNFVILFFSIVFLFSLAGNAQETDSRSKQLLQAMTNVNGGWKKIASKKDVEFTYIYHDLKKGKDISTERYIFENEASWGEYKQHEVNILPGLAGVAMQNKINGIPKVTLSGKKTISQEAVNSADFFRSVNYYWFTMMYKLEDPGTIHKYLGQETVNGVKYHKVCLTYDAKLVGKEVNDEFILFFNPKTHLVDRFMFSLPAWGIKKPILIMVLDYEKIEDIHIATKRKAFAPNDSGEYFTLVEFTTKNIKFNNGFTIADLKL</sequence>
<dbReference type="STRING" id="1038014.SAMN04487910_4351"/>
<evidence type="ECO:0000313" key="1">
    <source>
        <dbReference type="EMBL" id="SEM18283.1"/>
    </source>
</evidence>
<accession>A0A1H7W9U3</accession>
<reference evidence="1 2" key="1">
    <citation type="submission" date="2016-10" db="EMBL/GenBank/DDBJ databases">
        <authorList>
            <person name="de Groot N.N."/>
        </authorList>
    </citation>
    <scope>NUCLEOTIDE SEQUENCE [LARGE SCALE GENOMIC DNA]</scope>
    <source>
        <strain evidence="1 2">DSM 25232</strain>
    </source>
</reference>
<dbReference type="Pfam" id="PF20113">
    <property type="entry name" value="DUF6503"/>
    <property type="match status" value="1"/>
</dbReference>
<dbReference type="AlphaFoldDB" id="A0A1H7W9U3"/>
<proteinExistence type="predicted"/>
<evidence type="ECO:0000313" key="2">
    <source>
        <dbReference type="Proteomes" id="UP000198521"/>
    </source>
</evidence>